<dbReference type="EC" id="1.2.1.12" evidence="3"/>
<evidence type="ECO:0000256" key="3">
    <source>
        <dbReference type="ARBA" id="ARBA00013119"/>
    </source>
</evidence>
<dbReference type="Proteomes" id="UP000092124">
    <property type="component" value="Unassembled WGS sequence"/>
</dbReference>
<keyword evidence="6" id="KW-0520">NAD</keyword>
<evidence type="ECO:0000313" key="10">
    <source>
        <dbReference type="Proteomes" id="UP000092124"/>
    </source>
</evidence>
<organism evidence="9 10">
    <name type="scientific">Neotoma lepida</name>
    <name type="common">Desert woodrat</name>
    <dbReference type="NCBI Taxonomy" id="56216"/>
    <lineage>
        <taxon>Eukaryota</taxon>
        <taxon>Metazoa</taxon>
        <taxon>Chordata</taxon>
        <taxon>Craniata</taxon>
        <taxon>Vertebrata</taxon>
        <taxon>Euteleostomi</taxon>
        <taxon>Mammalia</taxon>
        <taxon>Eutheria</taxon>
        <taxon>Euarchontoglires</taxon>
        <taxon>Glires</taxon>
        <taxon>Rodentia</taxon>
        <taxon>Myomorpha</taxon>
        <taxon>Muroidea</taxon>
        <taxon>Cricetidae</taxon>
        <taxon>Neotominae</taxon>
        <taxon>Neotoma</taxon>
    </lineage>
</organism>
<evidence type="ECO:0000256" key="7">
    <source>
        <dbReference type="ARBA" id="ARBA00023152"/>
    </source>
</evidence>
<evidence type="ECO:0000256" key="6">
    <source>
        <dbReference type="ARBA" id="ARBA00023027"/>
    </source>
</evidence>
<dbReference type="OrthoDB" id="1152826at2759"/>
<dbReference type="PANTHER" id="PTHR10836">
    <property type="entry name" value="GLYCERALDEHYDE 3-PHOSPHATE DEHYDROGENASE"/>
    <property type="match status" value="1"/>
</dbReference>
<evidence type="ECO:0000256" key="4">
    <source>
        <dbReference type="ARBA" id="ARBA00022490"/>
    </source>
</evidence>
<sequence>MLAVESTAVFTTMEKAGAHLMGGAKRVIISASSADVSMFVMDNLIPAPTDLTSWVEKAAKCDDIKKITKQAWGGGILAYTEDQAVPCNFNSDSLSPLVMGDNALKGHFVKLIFWFDKELSYSNRVVDLMASMASKE</sequence>
<evidence type="ECO:0000313" key="9">
    <source>
        <dbReference type="EMBL" id="OBS65193.1"/>
    </source>
</evidence>
<comment type="catalytic activity">
    <reaction evidence="8">
        <text>D-glyceraldehyde 3-phosphate + phosphate + NAD(+) = (2R)-3-phospho-glyceroyl phosphate + NADH + H(+)</text>
        <dbReference type="Rhea" id="RHEA:10300"/>
        <dbReference type="ChEBI" id="CHEBI:15378"/>
        <dbReference type="ChEBI" id="CHEBI:43474"/>
        <dbReference type="ChEBI" id="CHEBI:57540"/>
        <dbReference type="ChEBI" id="CHEBI:57604"/>
        <dbReference type="ChEBI" id="CHEBI:57945"/>
        <dbReference type="ChEBI" id="CHEBI:59776"/>
        <dbReference type="EC" id="1.2.1.12"/>
    </reaction>
</comment>
<accession>A0A1A6GG07</accession>
<comment type="caution">
    <text evidence="9">The sequence shown here is derived from an EMBL/GenBank/DDBJ whole genome shotgun (WGS) entry which is preliminary data.</text>
</comment>
<gene>
    <name evidence="9" type="ORF">A6R68_06246</name>
</gene>
<dbReference type="GO" id="GO:0004365">
    <property type="term" value="F:glyceraldehyde-3-phosphate dehydrogenase (NAD+) (phosphorylating) activity"/>
    <property type="evidence" value="ECO:0007669"/>
    <property type="project" value="UniProtKB-EC"/>
</dbReference>
<comment type="similarity">
    <text evidence="2">Belongs to the glyceraldehyde-3-phosphate dehydrogenase family.</text>
</comment>
<protein>
    <recommendedName>
        <fullName evidence="3">glyceraldehyde-3-phosphate dehydrogenase (phosphorylating)</fullName>
        <ecNumber evidence="3">1.2.1.12</ecNumber>
    </recommendedName>
</protein>
<evidence type="ECO:0000256" key="8">
    <source>
        <dbReference type="ARBA" id="ARBA00047698"/>
    </source>
</evidence>
<dbReference type="SUPFAM" id="SSF51735">
    <property type="entry name" value="NAD(P)-binding Rossmann-fold domains"/>
    <property type="match status" value="1"/>
</dbReference>
<keyword evidence="10" id="KW-1185">Reference proteome</keyword>
<name>A0A1A6GG07_NEOLE</name>
<proteinExistence type="inferred from homology"/>
<dbReference type="SUPFAM" id="SSF55347">
    <property type="entry name" value="Glyceraldehyde-3-phosphate dehydrogenase-like, C-terminal domain"/>
    <property type="match status" value="1"/>
</dbReference>
<dbReference type="GO" id="GO:0005829">
    <property type="term" value="C:cytosol"/>
    <property type="evidence" value="ECO:0007669"/>
    <property type="project" value="TreeGrafter"/>
</dbReference>
<keyword evidence="4" id="KW-0963">Cytoplasm</keyword>
<dbReference type="Gene3D" id="3.30.360.10">
    <property type="entry name" value="Dihydrodipicolinate Reductase, domain 2"/>
    <property type="match status" value="1"/>
</dbReference>
<keyword evidence="5" id="KW-0560">Oxidoreductase</keyword>
<evidence type="ECO:0000256" key="5">
    <source>
        <dbReference type="ARBA" id="ARBA00023002"/>
    </source>
</evidence>
<dbReference type="STRING" id="56216.A0A1A6GG07"/>
<dbReference type="EMBL" id="LZPO01097098">
    <property type="protein sequence ID" value="OBS65193.1"/>
    <property type="molecule type" value="Genomic_DNA"/>
</dbReference>
<dbReference type="InterPro" id="IPR020831">
    <property type="entry name" value="GlycerAld/Erythrose_P_DH"/>
</dbReference>
<keyword evidence="7" id="KW-0324">Glycolysis</keyword>
<reference evidence="9 10" key="1">
    <citation type="submission" date="2016-06" db="EMBL/GenBank/DDBJ databases">
        <title>The Draft Genome Sequence and Annotation of the Desert Woodrat Neotoma lepida.</title>
        <authorList>
            <person name="Campbell M."/>
            <person name="Oakeson K.F."/>
            <person name="Yandell M."/>
            <person name="Halpert J.R."/>
            <person name="Dearing D."/>
        </authorList>
    </citation>
    <scope>NUCLEOTIDE SEQUENCE [LARGE SCALE GENOMIC DNA]</scope>
    <source>
        <strain evidence="9">417</strain>
        <tissue evidence="9">Liver</tissue>
    </source>
</reference>
<dbReference type="GO" id="GO:0006096">
    <property type="term" value="P:glycolytic process"/>
    <property type="evidence" value="ECO:0007669"/>
    <property type="project" value="UniProtKB-KW"/>
</dbReference>
<dbReference type="InterPro" id="IPR036291">
    <property type="entry name" value="NAD(P)-bd_dom_sf"/>
</dbReference>
<dbReference type="AlphaFoldDB" id="A0A1A6GG07"/>
<dbReference type="PANTHER" id="PTHR10836:SF111">
    <property type="entry name" value="GLYCERALDEHYDE-3-PHOSPHATE DEHYDROGENASE"/>
    <property type="match status" value="1"/>
</dbReference>
<comment type="pathway">
    <text evidence="1">Carbohydrate degradation; glycolysis; pyruvate from D-glyceraldehyde 3-phosphate: step 1/5.</text>
</comment>
<evidence type="ECO:0000256" key="1">
    <source>
        <dbReference type="ARBA" id="ARBA00004869"/>
    </source>
</evidence>
<evidence type="ECO:0000256" key="2">
    <source>
        <dbReference type="ARBA" id="ARBA00007406"/>
    </source>
</evidence>